<dbReference type="Pfam" id="PF02810">
    <property type="entry name" value="SEC-C"/>
    <property type="match status" value="1"/>
</dbReference>
<evidence type="ECO:0000313" key="2">
    <source>
        <dbReference type="Proteomes" id="UP000094056"/>
    </source>
</evidence>
<evidence type="ECO:0000313" key="1">
    <source>
        <dbReference type="EMBL" id="ODS31686.1"/>
    </source>
</evidence>
<accession>A0A1E3X7S5</accession>
<gene>
    <name evidence="1" type="ORF">SCARUB_03203</name>
</gene>
<dbReference type="SUPFAM" id="SSF103642">
    <property type="entry name" value="Sec-C motif"/>
    <property type="match status" value="1"/>
</dbReference>
<dbReference type="Proteomes" id="UP000094056">
    <property type="component" value="Unassembled WGS sequence"/>
</dbReference>
<protein>
    <submittedName>
        <fullName evidence="1">Uncharacterized protein</fullName>
    </submittedName>
</protein>
<organism evidence="1 2">
    <name type="scientific">Candidatus Scalindua rubra</name>
    <dbReference type="NCBI Taxonomy" id="1872076"/>
    <lineage>
        <taxon>Bacteria</taxon>
        <taxon>Pseudomonadati</taxon>
        <taxon>Planctomycetota</taxon>
        <taxon>Candidatus Brocadiia</taxon>
        <taxon>Candidatus Brocadiales</taxon>
        <taxon>Candidatus Scalinduaceae</taxon>
        <taxon>Candidatus Scalindua</taxon>
    </lineage>
</organism>
<dbReference type="AlphaFoldDB" id="A0A1E3X7S5"/>
<comment type="caution">
    <text evidence="1">The sequence shown here is derived from an EMBL/GenBank/DDBJ whole genome shotgun (WGS) entry which is preliminary data.</text>
</comment>
<dbReference type="InterPro" id="IPR004027">
    <property type="entry name" value="SEC_C_motif"/>
</dbReference>
<reference evidence="1 2" key="1">
    <citation type="submission" date="2016-07" db="EMBL/GenBank/DDBJ databases">
        <title>Draft genome of Scalindua rubra, obtained from a brine-seawater interface in the Red Sea, sheds light on salt adaptation in anammox bacteria.</title>
        <authorList>
            <person name="Speth D.R."/>
            <person name="Lagkouvardos I."/>
            <person name="Wang Y."/>
            <person name="Qian P.-Y."/>
            <person name="Dutilh B.E."/>
            <person name="Jetten M.S."/>
        </authorList>
    </citation>
    <scope>NUCLEOTIDE SEQUENCE [LARGE SCALE GENOMIC DNA]</scope>
    <source>
        <strain evidence="1">BSI-1</strain>
    </source>
</reference>
<proteinExistence type="predicted"/>
<sequence length="366" mass="41941">MSEKLGRNNPCWCGSGLKHKRCHLGREQKTPPTLEDAKKLLKESFDKSYCLHPDSESGNCKGKIVNAHTIQRNGGLSKIAINNHVYKLVRDFSTISSPTQVEPKLIGIRKASAFTGFCEYHDTKTFERIEKHPFTGEINQIFLLAYRSLAREVFVHECQHAHAKRLQDYDRGLDITLQKEFQERHKYYCHGLSLGSKTLNRQKSIYDKALLSRKYETMNFFIILIDKCPEILCSGTSILEIDFQGNRFHQLGRADIDQDIITFSIIPTDKGGAVCFSTLDNSEDTKSFFNSLKILSKKQLPNAIARYTFAFYENTFISPSWWEDLKGNIKESLIARMSLISILPDDCLLDDGFKYVNWNITDILTS</sequence>
<dbReference type="Gene3D" id="3.10.450.50">
    <property type="match status" value="1"/>
</dbReference>
<dbReference type="EMBL" id="MAYW01000101">
    <property type="protein sequence ID" value="ODS31686.1"/>
    <property type="molecule type" value="Genomic_DNA"/>
</dbReference>
<name>A0A1E3X7S5_9BACT</name>